<dbReference type="InterPro" id="IPR018247">
    <property type="entry name" value="EF_Hand_1_Ca_BS"/>
</dbReference>
<sequence>MASDKEFFRHKHLWIYHKYWDFDGDGTLSWEDFNLMAEKYAVYQRKGQWEEEVVENWRKVAKKWWDSLYAKADLNQDSRIDIDEWMAFFEDFSKVKHTREDVPEFLGGFMQLFFVSLDYNSKVFF</sequence>
<dbReference type="SUPFAM" id="SSF47473">
    <property type="entry name" value="EF-hand"/>
    <property type="match status" value="1"/>
</dbReference>
<evidence type="ECO:0000313" key="3">
    <source>
        <dbReference type="EMBL" id="CAD7280465.1"/>
    </source>
</evidence>
<dbReference type="EMBL" id="CAJPEX010002187">
    <property type="protein sequence ID" value="CAG0920617.1"/>
    <property type="molecule type" value="Genomic_DNA"/>
</dbReference>
<dbReference type="EMBL" id="OA884224">
    <property type="protein sequence ID" value="CAD7280465.1"/>
    <property type="molecule type" value="Genomic_DNA"/>
</dbReference>
<keyword evidence="4" id="KW-1185">Reference proteome</keyword>
<dbReference type="InterPro" id="IPR011992">
    <property type="entry name" value="EF-hand-dom_pair"/>
</dbReference>
<dbReference type="AlphaFoldDB" id="A0A7R9BSK0"/>
<evidence type="ECO:0000256" key="1">
    <source>
        <dbReference type="ARBA" id="ARBA00022837"/>
    </source>
</evidence>
<keyword evidence="1" id="KW-0106">Calcium</keyword>
<accession>A0A7R9BSK0</accession>
<proteinExistence type="predicted"/>
<dbReference type="Proteomes" id="UP000678499">
    <property type="component" value="Unassembled WGS sequence"/>
</dbReference>
<gene>
    <name evidence="3" type="ORF">NMOB1V02_LOCUS8125</name>
</gene>
<protein>
    <recommendedName>
        <fullName evidence="2">EF-hand domain-containing protein</fullName>
    </recommendedName>
</protein>
<reference evidence="3" key="1">
    <citation type="submission" date="2020-11" db="EMBL/GenBank/DDBJ databases">
        <authorList>
            <person name="Tran Van P."/>
        </authorList>
    </citation>
    <scope>NUCLEOTIDE SEQUENCE</scope>
</reference>
<dbReference type="InterPro" id="IPR002048">
    <property type="entry name" value="EF_hand_dom"/>
</dbReference>
<dbReference type="PROSITE" id="PS50222">
    <property type="entry name" value="EF_HAND_2"/>
    <property type="match status" value="1"/>
</dbReference>
<name>A0A7R9BSK0_9CRUS</name>
<feature type="domain" description="EF-hand" evidence="2">
    <location>
        <begin position="60"/>
        <end position="95"/>
    </location>
</feature>
<evidence type="ECO:0000313" key="4">
    <source>
        <dbReference type="Proteomes" id="UP000678499"/>
    </source>
</evidence>
<organism evidence="3">
    <name type="scientific">Notodromas monacha</name>
    <dbReference type="NCBI Taxonomy" id="399045"/>
    <lineage>
        <taxon>Eukaryota</taxon>
        <taxon>Metazoa</taxon>
        <taxon>Ecdysozoa</taxon>
        <taxon>Arthropoda</taxon>
        <taxon>Crustacea</taxon>
        <taxon>Oligostraca</taxon>
        <taxon>Ostracoda</taxon>
        <taxon>Podocopa</taxon>
        <taxon>Podocopida</taxon>
        <taxon>Cypridocopina</taxon>
        <taxon>Cypridoidea</taxon>
        <taxon>Cyprididae</taxon>
        <taxon>Notodromas</taxon>
    </lineage>
</organism>
<dbReference type="GO" id="GO:0005509">
    <property type="term" value="F:calcium ion binding"/>
    <property type="evidence" value="ECO:0007669"/>
    <property type="project" value="InterPro"/>
</dbReference>
<dbReference type="OrthoDB" id="10038259at2759"/>
<dbReference type="Gene3D" id="1.10.238.10">
    <property type="entry name" value="EF-hand"/>
    <property type="match status" value="1"/>
</dbReference>
<evidence type="ECO:0000259" key="2">
    <source>
        <dbReference type="PROSITE" id="PS50222"/>
    </source>
</evidence>
<dbReference type="PROSITE" id="PS00018">
    <property type="entry name" value="EF_HAND_1"/>
    <property type="match status" value="1"/>
</dbReference>